<dbReference type="InterPro" id="IPR051791">
    <property type="entry name" value="Pra-immunoreactive"/>
</dbReference>
<dbReference type="Pfam" id="PF06271">
    <property type="entry name" value="RDD"/>
    <property type="match status" value="1"/>
</dbReference>
<dbReference type="InterPro" id="IPR010432">
    <property type="entry name" value="RDD"/>
</dbReference>
<accession>A0ABP6GH96</accession>
<evidence type="ECO:0000256" key="1">
    <source>
        <dbReference type="ARBA" id="ARBA00004651"/>
    </source>
</evidence>
<feature type="transmembrane region" description="Helical" evidence="7">
    <location>
        <begin position="171"/>
        <end position="194"/>
    </location>
</feature>
<keyword evidence="10" id="KW-1185">Reference proteome</keyword>
<evidence type="ECO:0000259" key="8">
    <source>
        <dbReference type="Pfam" id="PF06271"/>
    </source>
</evidence>
<comment type="subcellular location">
    <subcellularLocation>
        <location evidence="1">Cell membrane</location>
        <topology evidence="1">Multi-pass membrane protein</topology>
    </subcellularLocation>
</comment>
<reference evidence="10" key="1">
    <citation type="journal article" date="2019" name="Int. J. Syst. Evol. Microbiol.">
        <title>The Global Catalogue of Microorganisms (GCM) 10K type strain sequencing project: providing services to taxonomists for standard genome sequencing and annotation.</title>
        <authorList>
            <consortium name="The Broad Institute Genomics Platform"/>
            <consortium name="The Broad Institute Genome Sequencing Center for Infectious Disease"/>
            <person name="Wu L."/>
            <person name="Ma J."/>
        </authorList>
    </citation>
    <scope>NUCLEOTIDE SEQUENCE [LARGE SCALE GENOMIC DNA]</scope>
    <source>
        <strain evidence="10">JCM 8201</strain>
    </source>
</reference>
<keyword evidence="3 7" id="KW-0812">Transmembrane</keyword>
<feature type="domain" description="RDD" evidence="8">
    <location>
        <begin position="122"/>
        <end position="267"/>
    </location>
</feature>
<evidence type="ECO:0000256" key="7">
    <source>
        <dbReference type="SAM" id="Phobius"/>
    </source>
</evidence>
<protein>
    <recommendedName>
        <fullName evidence="8">RDD domain-containing protein</fullName>
    </recommendedName>
</protein>
<proteinExistence type="predicted"/>
<name>A0ABP6GH96_9ACTN</name>
<evidence type="ECO:0000256" key="6">
    <source>
        <dbReference type="SAM" id="MobiDB-lite"/>
    </source>
</evidence>
<evidence type="ECO:0000256" key="5">
    <source>
        <dbReference type="ARBA" id="ARBA00023136"/>
    </source>
</evidence>
<dbReference type="PANTHER" id="PTHR36115">
    <property type="entry name" value="PROLINE-RICH ANTIGEN HOMOLOG-RELATED"/>
    <property type="match status" value="1"/>
</dbReference>
<dbReference type="Proteomes" id="UP001501842">
    <property type="component" value="Unassembled WGS sequence"/>
</dbReference>
<keyword evidence="5 7" id="KW-0472">Membrane</keyword>
<feature type="transmembrane region" description="Helical" evidence="7">
    <location>
        <begin position="231"/>
        <end position="253"/>
    </location>
</feature>
<organism evidence="9 10">
    <name type="scientific">Actinocorallia aurantiaca</name>
    <dbReference type="NCBI Taxonomy" id="46204"/>
    <lineage>
        <taxon>Bacteria</taxon>
        <taxon>Bacillati</taxon>
        <taxon>Actinomycetota</taxon>
        <taxon>Actinomycetes</taxon>
        <taxon>Streptosporangiales</taxon>
        <taxon>Thermomonosporaceae</taxon>
        <taxon>Actinocorallia</taxon>
    </lineage>
</organism>
<evidence type="ECO:0000256" key="3">
    <source>
        <dbReference type="ARBA" id="ARBA00022692"/>
    </source>
</evidence>
<dbReference type="RefSeq" id="WP_344449919.1">
    <property type="nucleotide sequence ID" value="NZ_BAAATZ010000006.1"/>
</dbReference>
<evidence type="ECO:0000313" key="10">
    <source>
        <dbReference type="Proteomes" id="UP001501842"/>
    </source>
</evidence>
<keyword evidence="4 7" id="KW-1133">Transmembrane helix</keyword>
<feature type="region of interest" description="Disordered" evidence="6">
    <location>
        <begin position="1"/>
        <end position="102"/>
    </location>
</feature>
<sequence length="288" mass="30062">MTQPQQDPWDRPGGGRPPEGLPFSQDQPGPHESHGSSDPYGRNPPPYGGGQPYGGDKPPYGGGQPPYGGGQPPYGGGQPPYGGGQPPYGGGQPPYGGGQPPYGGGYEGGYGGGYGAVPPTIAGKGKRLVGIIIDWILYALVACCIALPFGGNRGDFVVTRPDGTTAYEFDRLYSGGQVFASLLAAVLAFLYFWLLTHRWNGQTLGKKAMGTRVVREQDGGPVDASTSAVRAGVFVVLAYICCVGFLVDAIWIFTNPKNQTLHDKAAKTVVVEATGPNPYQAGTPGQPY</sequence>
<dbReference type="EMBL" id="BAAATZ010000006">
    <property type="protein sequence ID" value="GAA2723604.1"/>
    <property type="molecule type" value="Genomic_DNA"/>
</dbReference>
<gene>
    <name evidence="9" type="ORF">GCM10010439_19340</name>
</gene>
<keyword evidence="2" id="KW-1003">Cell membrane</keyword>
<feature type="compositionally biased region" description="Gly residues" evidence="6">
    <location>
        <begin position="60"/>
        <end position="102"/>
    </location>
</feature>
<feature type="transmembrane region" description="Helical" evidence="7">
    <location>
        <begin position="128"/>
        <end position="151"/>
    </location>
</feature>
<evidence type="ECO:0000256" key="4">
    <source>
        <dbReference type="ARBA" id="ARBA00022989"/>
    </source>
</evidence>
<evidence type="ECO:0000313" key="9">
    <source>
        <dbReference type="EMBL" id="GAA2723604.1"/>
    </source>
</evidence>
<evidence type="ECO:0000256" key="2">
    <source>
        <dbReference type="ARBA" id="ARBA00022475"/>
    </source>
</evidence>
<comment type="caution">
    <text evidence="9">The sequence shown here is derived from an EMBL/GenBank/DDBJ whole genome shotgun (WGS) entry which is preliminary data.</text>
</comment>